<dbReference type="Proteomes" id="UP000075714">
    <property type="component" value="Unassembled WGS sequence"/>
</dbReference>
<evidence type="ECO:0000256" key="6">
    <source>
        <dbReference type="SAM" id="Phobius"/>
    </source>
</evidence>
<keyword evidence="3 6" id="KW-1133">Transmembrane helix</keyword>
<protein>
    <recommendedName>
        <fullName evidence="7">TLC domain-containing protein</fullName>
    </recommendedName>
</protein>
<accession>A0A150H193</accession>
<name>A0A150H193_GONPE</name>
<feature type="transmembrane region" description="Helical" evidence="6">
    <location>
        <begin position="279"/>
        <end position="299"/>
    </location>
</feature>
<feature type="transmembrane region" description="Helical" evidence="6">
    <location>
        <begin position="234"/>
        <end position="259"/>
    </location>
</feature>
<dbReference type="PANTHER" id="PTHR12560:SF0">
    <property type="entry name" value="LD18904P"/>
    <property type="match status" value="1"/>
</dbReference>
<evidence type="ECO:0000256" key="4">
    <source>
        <dbReference type="ARBA" id="ARBA00023136"/>
    </source>
</evidence>
<dbReference type="EMBL" id="LSYV01000003">
    <property type="protein sequence ID" value="KXZ55861.1"/>
    <property type="molecule type" value="Genomic_DNA"/>
</dbReference>
<evidence type="ECO:0000256" key="2">
    <source>
        <dbReference type="ARBA" id="ARBA00022692"/>
    </source>
</evidence>
<reference evidence="9" key="1">
    <citation type="journal article" date="2016" name="Nat. Commun.">
        <title>The Gonium pectorale genome demonstrates co-option of cell cycle regulation during the evolution of multicellularity.</title>
        <authorList>
            <person name="Hanschen E.R."/>
            <person name="Marriage T.N."/>
            <person name="Ferris P.J."/>
            <person name="Hamaji T."/>
            <person name="Toyoda A."/>
            <person name="Fujiyama A."/>
            <person name="Neme R."/>
            <person name="Noguchi H."/>
            <person name="Minakuchi Y."/>
            <person name="Suzuki M."/>
            <person name="Kawai-Toyooka H."/>
            <person name="Smith D.R."/>
            <person name="Sparks H."/>
            <person name="Anderson J."/>
            <person name="Bakaric R."/>
            <person name="Luria V."/>
            <person name="Karger A."/>
            <person name="Kirschner M.W."/>
            <person name="Durand P.M."/>
            <person name="Michod R.E."/>
            <person name="Nozaki H."/>
            <person name="Olson B.J."/>
        </authorList>
    </citation>
    <scope>NUCLEOTIDE SEQUENCE [LARGE SCALE GENOMIC DNA]</scope>
    <source>
        <strain evidence="9">NIES-2863</strain>
    </source>
</reference>
<dbReference type="GO" id="GO:0046513">
    <property type="term" value="P:ceramide biosynthetic process"/>
    <property type="evidence" value="ECO:0007669"/>
    <property type="project" value="InterPro"/>
</dbReference>
<dbReference type="GO" id="GO:0005789">
    <property type="term" value="C:endoplasmic reticulum membrane"/>
    <property type="evidence" value="ECO:0007669"/>
    <property type="project" value="UniProtKB-SubCell"/>
</dbReference>
<organism evidence="8 9">
    <name type="scientific">Gonium pectorale</name>
    <name type="common">Green alga</name>
    <dbReference type="NCBI Taxonomy" id="33097"/>
    <lineage>
        <taxon>Eukaryota</taxon>
        <taxon>Viridiplantae</taxon>
        <taxon>Chlorophyta</taxon>
        <taxon>core chlorophytes</taxon>
        <taxon>Chlorophyceae</taxon>
        <taxon>CS clade</taxon>
        <taxon>Chlamydomonadales</taxon>
        <taxon>Volvocaceae</taxon>
        <taxon>Gonium</taxon>
    </lineage>
</organism>
<dbReference type="InterPro" id="IPR016439">
    <property type="entry name" value="Lag1/Lac1-like"/>
</dbReference>
<keyword evidence="4 5" id="KW-0472">Membrane</keyword>
<dbReference type="AlphaFoldDB" id="A0A150H193"/>
<dbReference type="SMART" id="SM00724">
    <property type="entry name" value="TLC"/>
    <property type="match status" value="1"/>
</dbReference>
<dbReference type="InterPro" id="IPR006634">
    <property type="entry name" value="TLC-dom"/>
</dbReference>
<proteinExistence type="predicted"/>
<sequence length="346" mass="36999">MSLAIRSFLATTAATDSSVIKLVAPANDAQYAAWFEARSQNLQAYNQLSRLLAPSLALCVLLCLARAAFVRWAQATGNGRPRVGEGKGGTEADGTPPDLRWAEGCWTMAGGSVLLLWSWVCVATSNGGCPSLPSLDTSPCLAGWPLLPLEPLVAAYYAAELAWYMHLLLKHHLGLGLHDSHLMTVHHVASIYLLVMSYCLTLHRPGVLLLALLNCSTPLLHLSKTAHHVGSRGLALVSFAAFAVVFFISRVVMFPVLFLPLGMVHSRRLIPHVLSHYPATFALVNGLLAALLGMQWVWFGAILRILRTAAGGDAAKLAASAKGLEQEAGRETRDGGAELSGALRLA</sequence>
<dbReference type="PANTHER" id="PTHR12560">
    <property type="entry name" value="LONGEVITY ASSURANCE FACTOR 1 LAG1"/>
    <property type="match status" value="1"/>
</dbReference>
<feature type="domain" description="TLC" evidence="7">
    <location>
        <begin position="112"/>
        <end position="311"/>
    </location>
</feature>
<dbReference type="Pfam" id="PF03798">
    <property type="entry name" value="TRAM_LAG1_CLN8"/>
    <property type="match status" value="1"/>
</dbReference>
<comment type="subcellular location">
    <subcellularLocation>
        <location evidence="1">Membrane</location>
        <topology evidence="1">Multi-pass membrane protein</topology>
    </subcellularLocation>
</comment>
<evidence type="ECO:0000256" key="1">
    <source>
        <dbReference type="ARBA" id="ARBA00004141"/>
    </source>
</evidence>
<evidence type="ECO:0000259" key="7">
    <source>
        <dbReference type="PROSITE" id="PS50922"/>
    </source>
</evidence>
<feature type="transmembrane region" description="Helical" evidence="6">
    <location>
        <begin position="189"/>
        <end position="213"/>
    </location>
</feature>
<keyword evidence="9" id="KW-1185">Reference proteome</keyword>
<gene>
    <name evidence="8" type="ORF">GPECTOR_2g1412</name>
</gene>
<evidence type="ECO:0000313" key="9">
    <source>
        <dbReference type="Proteomes" id="UP000075714"/>
    </source>
</evidence>
<comment type="caution">
    <text evidence="8">The sequence shown here is derived from an EMBL/GenBank/DDBJ whole genome shotgun (WGS) entry which is preliminary data.</text>
</comment>
<dbReference type="STRING" id="33097.A0A150H193"/>
<evidence type="ECO:0000256" key="3">
    <source>
        <dbReference type="ARBA" id="ARBA00022989"/>
    </source>
</evidence>
<evidence type="ECO:0000256" key="5">
    <source>
        <dbReference type="PROSITE-ProRule" id="PRU00205"/>
    </source>
</evidence>
<dbReference type="GO" id="GO:0050291">
    <property type="term" value="F:sphingosine N-acyltransferase activity"/>
    <property type="evidence" value="ECO:0007669"/>
    <property type="project" value="InterPro"/>
</dbReference>
<keyword evidence="2 5" id="KW-0812">Transmembrane</keyword>
<dbReference type="PROSITE" id="PS50922">
    <property type="entry name" value="TLC"/>
    <property type="match status" value="1"/>
</dbReference>
<dbReference type="OrthoDB" id="537032at2759"/>
<evidence type="ECO:0000313" key="8">
    <source>
        <dbReference type="EMBL" id="KXZ55861.1"/>
    </source>
</evidence>